<dbReference type="SMART" id="SM00363">
    <property type="entry name" value="S4"/>
    <property type="match status" value="1"/>
</dbReference>
<feature type="domain" description="RNA-binding S4" evidence="5">
    <location>
        <begin position="1"/>
        <end position="66"/>
    </location>
</feature>
<evidence type="ECO:0000256" key="1">
    <source>
        <dbReference type="ARBA" id="ARBA00008348"/>
    </source>
</evidence>
<evidence type="ECO:0000259" key="5">
    <source>
        <dbReference type="SMART" id="SM00363"/>
    </source>
</evidence>
<dbReference type="STRING" id="1797689.A3F24_02460"/>
<dbReference type="PANTHER" id="PTHR47683:SF2">
    <property type="entry name" value="RNA-BINDING S4 DOMAIN-CONTAINING PROTEIN"/>
    <property type="match status" value="1"/>
</dbReference>
<evidence type="ECO:0000313" key="7">
    <source>
        <dbReference type="Proteomes" id="UP000178515"/>
    </source>
</evidence>
<evidence type="ECO:0000256" key="3">
    <source>
        <dbReference type="PROSITE-ProRule" id="PRU00182"/>
    </source>
</evidence>
<organism evidence="6 7">
    <name type="scientific">Candidatus Colwellbacteria bacterium RIFCSPHIGHO2_12_FULL_44_17</name>
    <dbReference type="NCBI Taxonomy" id="1797689"/>
    <lineage>
        <taxon>Bacteria</taxon>
        <taxon>Candidatus Colwelliibacteriota</taxon>
    </lineage>
</organism>
<dbReference type="Gene3D" id="3.10.290.10">
    <property type="entry name" value="RNA-binding S4 domain"/>
    <property type="match status" value="1"/>
</dbReference>
<comment type="similarity">
    <text evidence="1 4">Belongs to the pseudouridine synthase RsuA family.</text>
</comment>
<dbReference type="InterPro" id="IPR036986">
    <property type="entry name" value="S4_RNA-bd_sf"/>
</dbReference>
<comment type="caution">
    <text evidence="6">The sequence shown here is derived from an EMBL/GenBank/DDBJ whole genome shotgun (WGS) entry which is preliminary data.</text>
</comment>
<keyword evidence="3" id="KW-0694">RNA-binding</keyword>
<dbReference type="InterPro" id="IPR042092">
    <property type="entry name" value="PsdUridine_s_RsuA/RluB/E/F_cat"/>
</dbReference>
<dbReference type="InterPro" id="IPR020103">
    <property type="entry name" value="PsdUridine_synth_cat_dom_sf"/>
</dbReference>
<evidence type="ECO:0000256" key="2">
    <source>
        <dbReference type="ARBA" id="ARBA00023235"/>
    </source>
</evidence>
<keyword evidence="2 4" id="KW-0413">Isomerase</keyword>
<dbReference type="SUPFAM" id="SSF55174">
    <property type="entry name" value="Alpha-L RNA-binding motif"/>
    <property type="match status" value="1"/>
</dbReference>
<gene>
    <name evidence="6" type="ORF">A3F24_02460</name>
</gene>
<dbReference type="Gene3D" id="3.30.70.580">
    <property type="entry name" value="Pseudouridine synthase I, catalytic domain, N-terminal subdomain"/>
    <property type="match status" value="1"/>
</dbReference>
<evidence type="ECO:0000313" key="6">
    <source>
        <dbReference type="EMBL" id="OGY58861.1"/>
    </source>
</evidence>
<protein>
    <recommendedName>
        <fullName evidence="4">Pseudouridine synthase</fullName>
        <ecNumber evidence="4">5.4.99.-</ecNumber>
    </recommendedName>
</protein>
<sequence length="231" mass="26889">MRINRYLALRGYSTRRGVDELIEKKQVFINNRVAVLGDKVNKEDVVEVRTQGTPKKYLYFAYNKPVGIVTHSPQEDEVDIKKRTERFSDLRDVFPVGRLDKDSHGLIILTNDGRVTDRLLNPDYEHDKEYIVRTTRKLRESFKKNMEAGVDIEGYVTKKCVVRVMNDFAFSIILQEGKKHQIRRMVVALHNDVADLERVRVLNIRLADLKPGEYRKIEGKELRSFLEGLGL</sequence>
<dbReference type="EMBL" id="MHIX01000032">
    <property type="protein sequence ID" value="OGY58861.1"/>
    <property type="molecule type" value="Genomic_DNA"/>
</dbReference>
<dbReference type="CDD" id="cd00165">
    <property type="entry name" value="S4"/>
    <property type="match status" value="1"/>
</dbReference>
<dbReference type="GO" id="GO:0000455">
    <property type="term" value="P:enzyme-directed rRNA pseudouridine synthesis"/>
    <property type="evidence" value="ECO:0007669"/>
    <property type="project" value="UniProtKB-ARBA"/>
</dbReference>
<dbReference type="InterPro" id="IPR006145">
    <property type="entry name" value="PsdUridine_synth_RsuA/RluA"/>
</dbReference>
<dbReference type="EC" id="5.4.99.-" evidence="4"/>
<dbReference type="Proteomes" id="UP000178515">
    <property type="component" value="Unassembled WGS sequence"/>
</dbReference>
<dbReference type="InterPro" id="IPR018496">
    <property type="entry name" value="PsdUridine_synth_RsuA/RluB_CS"/>
</dbReference>
<evidence type="ECO:0000256" key="4">
    <source>
        <dbReference type="RuleBase" id="RU003887"/>
    </source>
</evidence>
<dbReference type="InterPro" id="IPR002942">
    <property type="entry name" value="S4_RNA-bd"/>
</dbReference>
<dbReference type="InterPro" id="IPR050343">
    <property type="entry name" value="RsuA_PseudoU_synthase"/>
</dbReference>
<proteinExistence type="inferred from homology"/>
<dbReference type="GO" id="GO:0120159">
    <property type="term" value="F:rRNA pseudouridine synthase activity"/>
    <property type="evidence" value="ECO:0007669"/>
    <property type="project" value="UniProtKB-ARBA"/>
</dbReference>
<dbReference type="InterPro" id="IPR020094">
    <property type="entry name" value="TruA/RsuA/RluB/E/F_N"/>
</dbReference>
<dbReference type="PROSITE" id="PS50889">
    <property type="entry name" value="S4"/>
    <property type="match status" value="1"/>
</dbReference>
<name>A0A1G1Z2J5_9BACT</name>
<dbReference type="AlphaFoldDB" id="A0A1G1Z2J5"/>
<dbReference type="Pfam" id="PF01479">
    <property type="entry name" value="S4"/>
    <property type="match status" value="1"/>
</dbReference>
<accession>A0A1G1Z2J5</accession>
<dbReference type="PROSITE" id="PS01149">
    <property type="entry name" value="PSI_RSU"/>
    <property type="match status" value="1"/>
</dbReference>
<dbReference type="NCBIfam" id="TIGR00093">
    <property type="entry name" value="pseudouridine synthase"/>
    <property type="match status" value="1"/>
</dbReference>
<dbReference type="PANTHER" id="PTHR47683">
    <property type="entry name" value="PSEUDOURIDINE SYNTHASE FAMILY PROTEIN-RELATED"/>
    <property type="match status" value="1"/>
</dbReference>
<dbReference type="InterPro" id="IPR000748">
    <property type="entry name" value="PsdUridine_synth_RsuA/RluB/E/F"/>
</dbReference>
<dbReference type="GO" id="GO:0003723">
    <property type="term" value="F:RNA binding"/>
    <property type="evidence" value="ECO:0007669"/>
    <property type="project" value="UniProtKB-KW"/>
</dbReference>
<dbReference type="Pfam" id="PF00849">
    <property type="entry name" value="PseudoU_synth_2"/>
    <property type="match status" value="1"/>
</dbReference>
<dbReference type="Gene3D" id="3.30.70.1560">
    <property type="entry name" value="Alpha-L RNA-binding motif"/>
    <property type="match status" value="1"/>
</dbReference>
<reference evidence="6 7" key="1">
    <citation type="journal article" date="2016" name="Nat. Commun.">
        <title>Thousands of microbial genomes shed light on interconnected biogeochemical processes in an aquifer system.</title>
        <authorList>
            <person name="Anantharaman K."/>
            <person name="Brown C.T."/>
            <person name="Hug L.A."/>
            <person name="Sharon I."/>
            <person name="Castelle C.J."/>
            <person name="Probst A.J."/>
            <person name="Thomas B.C."/>
            <person name="Singh A."/>
            <person name="Wilkins M.J."/>
            <person name="Karaoz U."/>
            <person name="Brodie E.L."/>
            <person name="Williams K.H."/>
            <person name="Hubbard S.S."/>
            <person name="Banfield J.F."/>
        </authorList>
    </citation>
    <scope>NUCLEOTIDE SEQUENCE [LARGE SCALE GENOMIC DNA]</scope>
</reference>
<dbReference type="SUPFAM" id="SSF55120">
    <property type="entry name" value="Pseudouridine synthase"/>
    <property type="match status" value="1"/>
</dbReference>